<protein>
    <submittedName>
        <fullName evidence="1">Uncharacterized protein</fullName>
    </submittedName>
</protein>
<dbReference type="Proteomes" id="UP000295673">
    <property type="component" value="Unassembled WGS sequence"/>
</dbReference>
<evidence type="ECO:0000313" key="2">
    <source>
        <dbReference type="Proteomes" id="UP000295673"/>
    </source>
</evidence>
<name>A0A4R1NCV2_9RHOB</name>
<organism evidence="1 2">
    <name type="scientific">Shimia isoporae</name>
    <dbReference type="NCBI Taxonomy" id="647720"/>
    <lineage>
        <taxon>Bacteria</taxon>
        <taxon>Pseudomonadati</taxon>
        <taxon>Pseudomonadota</taxon>
        <taxon>Alphaproteobacteria</taxon>
        <taxon>Rhodobacterales</taxon>
        <taxon>Roseobacteraceae</taxon>
    </lineage>
</organism>
<keyword evidence="2" id="KW-1185">Reference proteome</keyword>
<comment type="caution">
    <text evidence="1">The sequence shown here is derived from an EMBL/GenBank/DDBJ whole genome shotgun (WGS) entry which is preliminary data.</text>
</comment>
<proteinExistence type="predicted"/>
<accession>A0A4R1NCV2</accession>
<dbReference type="AlphaFoldDB" id="A0A4R1NCV2"/>
<dbReference type="EMBL" id="SMGR01000002">
    <property type="protein sequence ID" value="TCL01493.1"/>
    <property type="molecule type" value="Genomic_DNA"/>
</dbReference>
<reference evidence="1 2" key="1">
    <citation type="submission" date="2019-03" db="EMBL/GenBank/DDBJ databases">
        <title>Genomic Encyclopedia of Archaeal and Bacterial Type Strains, Phase II (KMG-II): from individual species to whole genera.</title>
        <authorList>
            <person name="Goeker M."/>
        </authorList>
    </citation>
    <scope>NUCLEOTIDE SEQUENCE [LARGE SCALE GENOMIC DNA]</scope>
    <source>
        <strain evidence="1 2">DSM 26433</strain>
    </source>
</reference>
<gene>
    <name evidence="1" type="ORF">BXY66_2808</name>
</gene>
<evidence type="ECO:0000313" key="1">
    <source>
        <dbReference type="EMBL" id="TCL01493.1"/>
    </source>
</evidence>
<sequence>MDRLESTDCIASVSRQQSVGLPHAKGRPGSGAAFDWSSAGLFVAELRLAFLDEGGHAFFLVFSCEERMERAAFEQQAFG</sequence>